<evidence type="ECO:0000313" key="6">
    <source>
        <dbReference type="Proteomes" id="UP000286288"/>
    </source>
</evidence>
<accession>A0A415ETE6</accession>
<evidence type="ECO:0000259" key="2">
    <source>
        <dbReference type="Pfam" id="PF03749"/>
    </source>
</evidence>
<dbReference type="Gene3D" id="3.40.1350.60">
    <property type="match status" value="1"/>
</dbReference>
<evidence type="ECO:0000256" key="1">
    <source>
        <dbReference type="HAMAP-Rule" id="MF_00095"/>
    </source>
</evidence>
<dbReference type="EMBL" id="QRMZ01000009">
    <property type="protein sequence ID" value="RHK06556.1"/>
    <property type="molecule type" value="Genomic_DNA"/>
</dbReference>
<comment type="caution">
    <text evidence="5">The sequence shown here is derived from an EMBL/GenBank/DDBJ whole genome shotgun (WGS) entry which is preliminary data.</text>
</comment>
<dbReference type="RefSeq" id="WP_128432506.1">
    <property type="nucleotide sequence ID" value="NZ_CAXOEX010000015.1"/>
</dbReference>
<dbReference type="PANTHER" id="PTHR30545">
    <property type="entry name" value="SUGAR FERMENTATION STIMULATION PROTEIN A"/>
    <property type="match status" value="1"/>
</dbReference>
<dbReference type="InterPro" id="IPR041465">
    <property type="entry name" value="SfsA_N"/>
</dbReference>
<dbReference type="NCBIfam" id="TIGR00230">
    <property type="entry name" value="sfsA"/>
    <property type="match status" value="1"/>
</dbReference>
<proteinExistence type="inferred from homology"/>
<dbReference type="InterPro" id="IPR005224">
    <property type="entry name" value="SfsA"/>
</dbReference>
<dbReference type="Gene3D" id="2.40.50.580">
    <property type="match status" value="1"/>
</dbReference>
<gene>
    <name evidence="1 5" type="primary">sfsA</name>
    <name evidence="5" type="ORF">DW084_08360</name>
    <name evidence="4" type="ORF">P7I32_06510</name>
</gene>
<dbReference type="Proteomes" id="UP001268896">
    <property type="component" value="Unassembled WGS sequence"/>
</dbReference>
<organism evidence="5 6">
    <name type="scientific">Enterococcus casseliflavus</name>
    <name type="common">Enterococcus flavescens</name>
    <dbReference type="NCBI Taxonomy" id="37734"/>
    <lineage>
        <taxon>Bacteria</taxon>
        <taxon>Bacillati</taxon>
        <taxon>Bacillota</taxon>
        <taxon>Bacilli</taxon>
        <taxon>Lactobacillales</taxon>
        <taxon>Enterococcaceae</taxon>
        <taxon>Enterococcus</taxon>
    </lineage>
</organism>
<reference evidence="5 6" key="1">
    <citation type="submission" date="2018-08" db="EMBL/GenBank/DDBJ databases">
        <title>A genome reference for cultivated species of the human gut microbiota.</title>
        <authorList>
            <person name="Zou Y."/>
            <person name="Xue W."/>
            <person name="Luo G."/>
        </authorList>
    </citation>
    <scope>NUCLEOTIDE SEQUENCE [LARGE SCALE GENOMIC DNA]</scope>
    <source>
        <strain evidence="5 6">AF48-16</strain>
    </source>
</reference>
<dbReference type="Pfam" id="PF17746">
    <property type="entry name" value="SfsA_N"/>
    <property type="match status" value="1"/>
</dbReference>
<dbReference type="Proteomes" id="UP000286288">
    <property type="component" value="Unassembled WGS sequence"/>
</dbReference>
<dbReference type="GO" id="GO:0003677">
    <property type="term" value="F:DNA binding"/>
    <property type="evidence" value="ECO:0007669"/>
    <property type="project" value="InterPro"/>
</dbReference>
<dbReference type="InterPro" id="IPR040452">
    <property type="entry name" value="SfsA_C"/>
</dbReference>
<comment type="similarity">
    <text evidence="1">Belongs to the SfsA family.</text>
</comment>
<feature type="domain" description="Sugar fermentation stimulation protein C-terminal" evidence="2">
    <location>
        <begin position="80"/>
        <end position="219"/>
    </location>
</feature>
<dbReference type="Pfam" id="PF03749">
    <property type="entry name" value="SfsA"/>
    <property type="match status" value="1"/>
</dbReference>
<evidence type="ECO:0000259" key="3">
    <source>
        <dbReference type="Pfam" id="PF17746"/>
    </source>
</evidence>
<reference evidence="4" key="2">
    <citation type="submission" date="2023-03" db="EMBL/GenBank/DDBJ databases">
        <authorList>
            <person name="Shen W."/>
            <person name="Cai J."/>
        </authorList>
    </citation>
    <scope>NUCLEOTIDE SEQUENCE</scope>
    <source>
        <strain evidence="4">K72-2</strain>
    </source>
</reference>
<protein>
    <recommendedName>
        <fullName evidence="1">Sugar fermentation stimulation protein homolog</fullName>
    </recommendedName>
</protein>
<dbReference type="CDD" id="cd22359">
    <property type="entry name" value="SfsA-like_bacterial"/>
    <property type="match status" value="1"/>
</dbReference>
<dbReference type="PANTHER" id="PTHR30545:SF2">
    <property type="entry name" value="SUGAR FERMENTATION STIMULATION PROTEIN A"/>
    <property type="match status" value="1"/>
</dbReference>
<name>A0A415ETE6_ENTCA</name>
<dbReference type="EMBL" id="JARQDV010000003">
    <property type="protein sequence ID" value="MDT2964255.1"/>
    <property type="molecule type" value="Genomic_DNA"/>
</dbReference>
<dbReference type="HAMAP" id="MF_00095">
    <property type="entry name" value="SfsA"/>
    <property type="match status" value="1"/>
</dbReference>
<evidence type="ECO:0000313" key="4">
    <source>
        <dbReference type="EMBL" id="MDT2964255.1"/>
    </source>
</evidence>
<evidence type="ECO:0000313" key="5">
    <source>
        <dbReference type="EMBL" id="RHK06556.1"/>
    </source>
</evidence>
<feature type="domain" description="SfsA N-terminal OB" evidence="3">
    <location>
        <begin position="13"/>
        <end position="77"/>
    </location>
</feature>
<dbReference type="AlphaFoldDB" id="A0A415ETE6"/>
<sequence length="241" mass="27470">MNYPNTLLATFLVRDNRFIARCLVDGQEVIVHVKNTGRGKELLHKGALVTLQYWDNPKRKTNYDLISVKKEDQWINIDSQVPNRLGYEGLLDGTIQLPNIKGKIALLRREVVYGMSKFDLYFETDEQEKGFIEIKGMTLENKQIGAFPDAPTIRGLKHVNELIHAKEAGYYAAVLFMIQFEVVQIATIHRQMQPDLADKIAEAQSKGVEVFAYNCQVNQGMIAVKEPIPFDLNVEFDDPNL</sequence>